<comment type="cofactor">
    <cofactor evidence="1">
        <name>FAD</name>
        <dbReference type="ChEBI" id="CHEBI:57692"/>
    </cofactor>
</comment>
<dbReference type="Pfam" id="PF02913">
    <property type="entry name" value="FAD-oxidase_C"/>
    <property type="match status" value="1"/>
</dbReference>
<dbReference type="InterPro" id="IPR006094">
    <property type="entry name" value="Oxid_FAD_bind_N"/>
</dbReference>
<protein>
    <submittedName>
        <fullName evidence="6">FAD-binding oxidoreductase</fullName>
    </submittedName>
</protein>
<dbReference type="RefSeq" id="WP_126157290.1">
    <property type="nucleotide sequence ID" value="NZ_RQXW01000002.1"/>
</dbReference>
<organism evidence="6 7">
    <name type="scientific">Amphritea opalescens</name>
    <dbReference type="NCBI Taxonomy" id="2490544"/>
    <lineage>
        <taxon>Bacteria</taxon>
        <taxon>Pseudomonadati</taxon>
        <taxon>Pseudomonadota</taxon>
        <taxon>Gammaproteobacteria</taxon>
        <taxon>Oceanospirillales</taxon>
        <taxon>Oceanospirillaceae</taxon>
        <taxon>Amphritea</taxon>
    </lineage>
</organism>
<dbReference type="AlphaFoldDB" id="A0A430KVF3"/>
<dbReference type="Gene3D" id="3.30.70.2740">
    <property type="match status" value="1"/>
</dbReference>
<dbReference type="SUPFAM" id="SSF56176">
    <property type="entry name" value="FAD-binding/transporter-associated domain-like"/>
    <property type="match status" value="1"/>
</dbReference>
<dbReference type="InterPro" id="IPR051264">
    <property type="entry name" value="FAD-oxidored/transferase_4"/>
</dbReference>
<keyword evidence="7" id="KW-1185">Reference proteome</keyword>
<comment type="similarity">
    <text evidence="2">Belongs to the FAD-binding oxidoreductase/transferase type 4 family.</text>
</comment>
<comment type="caution">
    <text evidence="6">The sequence shown here is derived from an EMBL/GenBank/DDBJ whole genome shotgun (WGS) entry which is preliminary data.</text>
</comment>
<dbReference type="InterPro" id="IPR004113">
    <property type="entry name" value="FAD-bd_oxidored_4_C"/>
</dbReference>
<dbReference type="Proteomes" id="UP000283087">
    <property type="component" value="Unassembled WGS sequence"/>
</dbReference>
<dbReference type="FunFam" id="1.10.45.10:FF:000001">
    <property type="entry name" value="D-lactate dehydrogenase mitochondrial"/>
    <property type="match status" value="1"/>
</dbReference>
<dbReference type="PROSITE" id="PS51387">
    <property type="entry name" value="FAD_PCMH"/>
    <property type="match status" value="1"/>
</dbReference>
<evidence type="ECO:0000313" key="7">
    <source>
        <dbReference type="Proteomes" id="UP000283087"/>
    </source>
</evidence>
<dbReference type="GO" id="GO:0003824">
    <property type="term" value="F:catalytic activity"/>
    <property type="evidence" value="ECO:0007669"/>
    <property type="project" value="InterPro"/>
</dbReference>
<dbReference type="InterPro" id="IPR016164">
    <property type="entry name" value="FAD-linked_Oxase-like_C"/>
</dbReference>
<dbReference type="PANTHER" id="PTHR43716:SF2">
    <property type="entry name" value="BLL6224 PROTEIN"/>
    <property type="match status" value="1"/>
</dbReference>
<dbReference type="PANTHER" id="PTHR43716">
    <property type="entry name" value="D-2-HYDROXYGLUTARATE DEHYDROGENASE, MITOCHONDRIAL"/>
    <property type="match status" value="1"/>
</dbReference>
<dbReference type="Pfam" id="PF01565">
    <property type="entry name" value="FAD_binding_4"/>
    <property type="match status" value="1"/>
</dbReference>
<dbReference type="InterPro" id="IPR016169">
    <property type="entry name" value="FAD-bd_PCMH_sub2"/>
</dbReference>
<feature type="domain" description="FAD-binding PCMH-type" evidence="5">
    <location>
        <begin position="35"/>
        <end position="218"/>
    </location>
</feature>
<dbReference type="InterPro" id="IPR016166">
    <property type="entry name" value="FAD-bd_PCMH"/>
</dbReference>
<dbReference type="Gene3D" id="3.30.465.10">
    <property type="match status" value="1"/>
</dbReference>
<accession>A0A430KVF3</accession>
<evidence type="ECO:0000256" key="4">
    <source>
        <dbReference type="ARBA" id="ARBA00022827"/>
    </source>
</evidence>
<evidence type="ECO:0000256" key="3">
    <source>
        <dbReference type="ARBA" id="ARBA00022630"/>
    </source>
</evidence>
<evidence type="ECO:0000256" key="1">
    <source>
        <dbReference type="ARBA" id="ARBA00001974"/>
    </source>
</evidence>
<dbReference type="EMBL" id="RQXW01000002">
    <property type="protein sequence ID" value="RTE67323.1"/>
    <property type="molecule type" value="Genomic_DNA"/>
</dbReference>
<dbReference type="GO" id="GO:0071949">
    <property type="term" value="F:FAD binding"/>
    <property type="evidence" value="ECO:0007669"/>
    <property type="project" value="InterPro"/>
</dbReference>
<reference evidence="6 7" key="1">
    <citation type="submission" date="2018-11" db="EMBL/GenBank/DDBJ databases">
        <title>The draft genome sequence of Amphritea opalescens ANRC-JH13T.</title>
        <authorList>
            <person name="Fang Z."/>
            <person name="Zhang Y."/>
            <person name="Han X."/>
        </authorList>
    </citation>
    <scope>NUCLEOTIDE SEQUENCE [LARGE SCALE GENOMIC DNA]</scope>
    <source>
        <strain evidence="6 7">ANRC-JH13</strain>
    </source>
</reference>
<evidence type="ECO:0000256" key="2">
    <source>
        <dbReference type="ARBA" id="ARBA00008000"/>
    </source>
</evidence>
<dbReference type="FunFam" id="3.30.465.10:FF:000001">
    <property type="entry name" value="D-2-hydroxyglutarate dehydrogenase, mitochondrial"/>
    <property type="match status" value="1"/>
</dbReference>
<name>A0A430KVF3_9GAMM</name>
<dbReference type="GO" id="GO:0022904">
    <property type="term" value="P:respiratory electron transport chain"/>
    <property type="evidence" value="ECO:0007669"/>
    <property type="project" value="TreeGrafter"/>
</dbReference>
<dbReference type="SUPFAM" id="SSF55103">
    <property type="entry name" value="FAD-linked oxidases, C-terminal domain"/>
    <property type="match status" value="1"/>
</dbReference>
<sequence length="475" mass="51813">MKKESAIKQIKETLGPQGWSNDPDIMAPLLTDSEGGPQGNALILACPANTEEVSTVLQLCHQANIPVVPQGGNTGCCGGAIPNQTGTEVLLSLRRMNRIRDLDSTDYTLTAEAGCILHDLKHAAEEANRFFPLSLGAEGSCQIGGNLATNAGGINVLNYGNTRDLVLGLEVVLPDGTLWNGLRRLRKDNSGYDLKHLFIGSEGTLGIITAVTLKLFPLPHTSVTSCCALSNLESGLSLLAIAREYSGDQVNSFELLPRIAMEMIAKHRNDLRLPFPSDEAQWYVLMELNSSRKNDDLAALTETILEEAFTKNMITNAIIAQSEQQRNQLWSIREAAVEVQKSEGYSVSHDVAVPVSKVAELIKLTCERASELLPGIRPYPFGHVGDGNIHFNFFKPDDMTDIDFKGLTSKIHTLVYETVNELNGSISAEHGIGRAKTDELEIYRSAIEISLMKAVKETIDPSYLMNPGKVINQKT</sequence>
<dbReference type="InterPro" id="IPR016171">
    <property type="entry name" value="Vanillyl_alc_oxidase_C-sub2"/>
</dbReference>
<dbReference type="Gene3D" id="3.30.70.2190">
    <property type="match status" value="1"/>
</dbReference>
<evidence type="ECO:0000259" key="5">
    <source>
        <dbReference type="PROSITE" id="PS51387"/>
    </source>
</evidence>
<dbReference type="InterPro" id="IPR016167">
    <property type="entry name" value="FAD-bd_PCMH_sub1"/>
</dbReference>
<keyword evidence="4" id="KW-0274">FAD</keyword>
<gene>
    <name evidence="6" type="ORF">EH243_03735</name>
</gene>
<dbReference type="InterPro" id="IPR036318">
    <property type="entry name" value="FAD-bd_PCMH-like_sf"/>
</dbReference>
<evidence type="ECO:0000313" key="6">
    <source>
        <dbReference type="EMBL" id="RTE67323.1"/>
    </source>
</evidence>
<dbReference type="Gene3D" id="3.30.43.10">
    <property type="entry name" value="Uridine Diphospho-n-acetylenolpyruvylglucosamine Reductase, domain 2"/>
    <property type="match status" value="1"/>
</dbReference>
<dbReference type="Gene3D" id="1.10.45.10">
    <property type="entry name" value="Vanillyl-alcohol Oxidase, Chain A, domain 4"/>
    <property type="match status" value="1"/>
</dbReference>
<keyword evidence="3" id="KW-0285">Flavoprotein</keyword>
<proteinExistence type="inferred from homology"/>
<dbReference type="OrthoDB" id="9811557at2"/>